<feature type="domain" description="RNA polymerase sigma factor 70 region 4 type 2" evidence="6">
    <location>
        <begin position="119"/>
        <end position="171"/>
    </location>
</feature>
<accession>A0A3N0EC45</accession>
<evidence type="ECO:0000256" key="3">
    <source>
        <dbReference type="ARBA" id="ARBA00023082"/>
    </source>
</evidence>
<organism evidence="7 8">
    <name type="scientific">Sinomicrobium pectinilyticum</name>
    <dbReference type="NCBI Taxonomy" id="1084421"/>
    <lineage>
        <taxon>Bacteria</taxon>
        <taxon>Pseudomonadati</taxon>
        <taxon>Bacteroidota</taxon>
        <taxon>Flavobacteriia</taxon>
        <taxon>Flavobacteriales</taxon>
        <taxon>Flavobacteriaceae</taxon>
        <taxon>Sinomicrobium</taxon>
    </lineage>
</organism>
<dbReference type="Pfam" id="PF08281">
    <property type="entry name" value="Sigma70_r4_2"/>
    <property type="match status" value="1"/>
</dbReference>
<gene>
    <name evidence="7" type="ORF">ED312_12540</name>
</gene>
<dbReference type="PANTHER" id="PTHR43133">
    <property type="entry name" value="RNA POLYMERASE ECF-TYPE SIGMA FACTO"/>
    <property type="match status" value="1"/>
</dbReference>
<dbReference type="InterPro" id="IPR013325">
    <property type="entry name" value="RNA_pol_sigma_r2"/>
</dbReference>
<dbReference type="NCBIfam" id="TIGR02985">
    <property type="entry name" value="Sig70_bacteroi1"/>
    <property type="match status" value="1"/>
</dbReference>
<evidence type="ECO:0000256" key="4">
    <source>
        <dbReference type="ARBA" id="ARBA00023163"/>
    </source>
</evidence>
<keyword evidence="4" id="KW-0804">Transcription</keyword>
<keyword evidence="8" id="KW-1185">Reference proteome</keyword>
<dbReference type="SUPFAM" id="SSF88659">
    <property type="entry name" value="Sigma3 and sigma4 domains of RNA polymerase sigma factors"/>
    <property type="match status" value="1"/>
</dbReference>
<evidence type="ECO:0000313" key="8">
    <source>
        <dbReference type="Proteomes" id="UP000267469"/>
    </source>
</evidence>
<dbReference type="SUPFAM" id="SSF88946">
    <property type="entry name" value="Sigma2 domain of RNA polymerase sigma factors"/>
    <property type="match status" value="1"/>
</dbReference>
<dbReference type="InterPro" id="IPR013249">
    <property type="entry name" value="RNA_pol_sigma70_r4_t2"/>
</dbReference>
<dbReference type="InterPro" id="IPR013324">
    <property type="entry name" value="RNA_pol_sigma_r3/r4-like"/>
</dbReference>
<comment type="caution">
    <text evidence="7">The sequence shown here is derived from an EMBL/GenBank/DDBJ whole genome shotgun (WGS) entry which is preliminary data.</text>
</comment>
<protein>
    <submittedName>
        <fullName evidence="7">RNA polymerase sigma-70 factor</fullName>
    </submittedName>
</protein>
<dbReference type="RefSeq" id="WP_123216367.1">
    <property type="nucleotide sequence ID" value="NZ_RJTM01000088.1"/>
</dbReference>
<dbReference type="AlphaFoldDB" id="A0A3N0EC45"/>
<name>A0A3N0EC45_SINP1</name>
<dbReference type="Gene3D" id="1.10.10.10">
    <property type="entry name" value="Winged helix-like DNA-binding domain superfamily/Winged helix DNA-binding domain"/>
    <property type="match status" value="1"/>
</dbReference>
<feature type="domain" description="RNA polymerase sigma-70 region 2" evidence="5">
    <location>
        <begin position="23"/>
        <end position="90"/>
    </location>
</feature>
<dbReference type="OrthoDB" id="759001at2"/>
<evidence type="ECO:0000259" key="5">
    <source>
        <dbReference type="Pfam" id="PF04542"/>
    </source>
</evidence>
<evidence type="ECO:0000259" key="6">
    <source>
        <dbReference type="Pfam" id="PF08281"/>
    </source>
</evidence>
<dbReference type="InterPro" id="IPR014327">
    <property type="entry name" value="RNA_pol_sigma70_bacteroid"/>
</dbReference>
<proteinExistence type="inferred from homology"/>
<dbReference type="InterPro" id="IPR007627">
    <property type="entry name" value="RNA_pol_sigma70_r2"/>
</dbReference>
<dbReference type="CDD" id="cd06171">
    <property type="entry name" value="Sigma70_r4"/>
    <property type="match status" value="1"/>
</dbReference>
<dbReference type="InterPro" id="IPR036388">
    <property type="entry name" value="WH-like_DNA-bd_sf"/>
</dbReference>
<reference evidence="7 8" key="1">
    <citation type="submission" date="2018-10" db="EMBL/GenBank/DDBJ databases">
        <title>Sinomicrobium pectinilyticum sp. nov., a pectinase-producing bacterium isolated from alkaline and saline soil, and emended description of the genus Sinomicrobium.</title>
        <authorList>
            <person name="Cheng B."/>
            <person name="Li C."/>
            <person name="Lai Q."/>
            <person name="Du M."/>
            <person name="Shao Z."/>
            <person name="Xu P."/>
            <person name="Yang C."/>
        </authorList>
    </citation>
    <scope>NUCLEOTIDE SEQUENCE [LARGE SCALE GENOMIC DNA]</scope>
    <source>
        <strain evidence="7 8">5DNS001</strain>
    </source>
</reference>
<keyword evidence="3" id="KW-0731">Sigma factor</keyword>
<sequence length="184" mass="21598">MGSRDLTILEKLKNGNPSGYKELFDLYYEPLTSYALKYCDSFSVAEDIVQELFIKIWDKKLYLEFEAPIGPYLFMAVRNNALLAVKRNSRYYFEEIEDEVNTLMEEEQSSREVSEQEKEKLYKEIEALPEKGREVFKAIVLQNMKYKEVAEQMGISINTVKTHYSRALKQLRQLLAIMVLLLLL</sequence>
<dbReference type="EMBL" id="RJTM01000088">
    <property type="protein sequence ID" value="RNL85396.1"/>
    <property type="molecule type" value="Genomic_DNA"/>
</dbReference>
<dbReference type="Proteomes" id="UP000267469">
    <property type="component" value="Unassembled WGS sequence"/>
</dbReference>
<comment type="similarity">
    <text evidence="1">Belongs to the sigma-70 factor family. ECF subfamily.</text>
</comment>
<dbReference type="GO" id="GO:0016987">
    <property type="term" value="F:sigma factor activity"/>
    <property type="evidence" value="ECO:0007669"/>
    <property type="project" value="UniProtKB-KW"/>
</dbReference>
<dbReference type="Pfam" id="PF04542">
    <property type="entry name" value="Sigma70_r2"/>
    <property type="match status" value="1"/>
</dbReference>
<dbReference type="Gene3D" id="1.10.1740.10">
    <property type="match status" value="1"/>
</dbReference>
<evidence type="ECO:0000256" key="2">
    <source>
        <dbReference type="ARBA" id="ARBA00023015"/>
    </source>
</evidence>
<evidence type="ECO:0000313" key="7">
    <source>
        <dbReference type="EMBL" id="RNL85396.1"/>
    </source>
</evidence>
<keyword evidence="2" id="KW-0805">Transcription regulation</keyword>
<evidence type="ECO:0000256" key="1">
    <source>
        <dbReference type="ARBA" id="ARBA00010641"/>
    </source>
</evidence>
<dbReference type="GO" id="GO:0003677">
    <property type="term" value="F:DNA binding"/>
    <property type="evidence" value="ECO:0007669"/>
    <property type="project" value="InterPro"/>
</dbReference>
<dbReference type="GO" id="GO:0006352">
    <property type="term" value="P:DNA-templated transcription initiation"/>
    <property type="evidence" value="ECO:0007669"/>
    <property type="project" value="InterPro"/>
</dbReference>
<dbReference type="InterPro" id="IPR014284">
    <property type="entry name" value="RNA_pol_sigma-70_dom"/>
</dbReference>
<dbReference type="NCBIfam" id="TIGR02937">
    <property type="entry name" value="sigma70-ECF"/>
    <property type="match status" value="1"/>
</dbReference>
<dbReference type="InterPro" id="IPR039425">
    <property type="entry name" value="RNA_pol_sigma-70-like"/>
</dbReference>
<dbReference type="PANTHER" id="PTHR43133:SF46">
    <property type="entry name" value="RNA POLYMERASE SIGMA-70 FACTOR ECF SUBFAMILY"/>
    <property type="match status" value="1"/>
</dbReference>